<reference evidence="1" key="1">
    <citation type="submission" date="2024-09" db="EMBL/GenBank/DDBJ databases">
        <title>Black Yeasts Isolated from many extreme environments.</title>
        <authorList>
            <person name="Coleine C."/>
            <person name="Stajich J.E."/>
            <person name="Selbmann L."/>
        </authorList>
    </citation>
    <scope>NUCLEOTIDE SEQUENCE</scope>
    <source>
        <strain evidence="1">CCFEE 5737</strain>
    </source>
</reference>
<accession>A0ACC3DUZ0</accession>
<evidence type="ECO:0000313" key="1">
    <source>
        <dbReference type="EMBL" id="KAK3080615.1"/>
    </source>
</evidence>
<proteinExistence type="predicted"/>
<protein>
    <submittedName>
        <fullName evidence="1">Uncharacterized protein</fullName>
    </submittedName>
</protein>
<keyword evidence="2" id="KW-1185">Reference proteome</keyword>
<comment type="caution">
    <text evidence="1">The sequence shown here is derived from an EMBL/GenBank/DDBJ whole genome shotgun (WGS) entry which is preliminary data.</text>
</comment>
<organism evidence="1 2">
    <name type="scientific">Coniosporium uncinatum</name>
    <dbReference type="NCBI Taxonomy" id="93489"/>
    <lineage>
        <taxon>Eukaryota</taxon>
        <taxon>Fungi</taxon>
        <taxon>Dikarya</taxon>
        <taxon>Ascomycota</taxon>
        <taxon>Pezizomycotina</taxon>
        <taxon>Dothideomycetes</taxon>
        <taxon>Dothideomycetes incertae sedis</taxon>
        <taxon>Coniosporium</taxon>
    </lineage>
</organism>
<sequence length="995" mass="109322">MSSAAANSESAPMTSTGPTGTVMIDGTASTFSAQFTVPADADAGQPILPNTLDPLAVDAQSVCPGYKASDLVGSDYGFSATLSLAGEPCNVYGTDVESLLLTVEFQSADRLSINIRPSTIEPSESSWYILPENLVPRPGPDMNASSTINDNDLQVTWANDPTFCFKVFRKSTGDILFDTTGSVLVYENQFIEFVTSLPEDYNLYGLGEHIHGLRLSNNYTATIFAADVGDPIDYNIYGSHPFYLDTRYYQVDPQTGEMNYVPTGNASADGDYLSYSHGVYLRNAHPQEVLLRPENVTWRTLGGSIDLFFYDGPTQPEVTKQYEESAIGYPAMQQYFTFGYHQCRWGYANWTQLQEVVDSFRNFDIPLESIWLDIDYMKSYRDFTNDPPTFGVAEGQQFLSRLHAAGQHWIPIVDSAIYIPNPDNTTDDYGVYDRGHEQGVYMLNPDGSEYIGAVWPGYTVFPDWHASNAVAWWTDEMLRWHEDVAFDGIWIDMSEVSSFCVGSCGTGNLTLNPVHPPFALPGETLNIGYDYPEGFNLTNATEAASASAASSSQSAALNTVSTATATDSIAPSSTTTEYLRTSPTPGERNVNYPPYAINNVQGDLAVHAVSPNATHVDGTQEYDVHNLFGHQILNATYQALLSVFPGKRPFIIGRSTFAGSGKWAGHWGGDNTSKFLYMYFSIPQALSFSLFGIPMFGVDTCGFNGNSDEELCNRWMQLSAFFPFYRNHNVLAARSQEPYVWASVAEATRTALNVRYSLLPYMYTLFHQAHTTGSTVMRALAWEFPNEPTLAGADRQFLLGPCLMVTPVLEQGMTTVDGVFPGTKQGEIWYDWYNQTAIRDLVPGENRTIDAPLGHIPLYVRGGSILPMQQPGYTTTESRQNPWALLVALDRNGMASGQLYIDDGESLNPNATLTVDLSVANGTLHASRSGTYMDTNPLVNVTIMGVEDIGSVKLNGNTILGGAAYQLSANLLRIQGLQRDTSNGAWSEDFALSWA</sequence>
<evidence type="ECO:0000313" key="2">
    <source>
        <dbReference type="Proteomes" id="UP001186974"/>
    </source>
</evidence>
<dbReference type="EMBL" id="JAWDJW010000478">
    <property type="protein sequence ID" value="KAK3080615.1"/>
    <property type="molecule type" value="Genomic_DNA"/>
</dbReference>
<name>A0ACC3DUZ0_9PEZI</name>
<dbReference type="Proteomes" id="UP001186974">
    <property type="component" value="Unassembled WGS sequence"/>
</dbReference>
<gene>
    <name evidence="1" type="ORF">LTS18_014744</name>
</gene>